<dbReference type="Proteomes" id="UP000695000">
    <property type="component" value="Unplaced"/>
</dbReference>
<sequence length="111" mass="12704">MNVDTMNKINNTLIPRDRKMFMYSAHDINIVAYLGAVGVYEDILYINYSATILIEIHKINNNYFVKVLFDNSNDKELQVIKIPACGGMELCPLSTYISITEAKYGPEEWCT</sequence>
<gene>
    <name evidence="2" type="primary">LOC108565658</name>
</gene>
<keyword evidence="1" id="KW-1185">Reference proteome</keyword>
<protein>
    <submittedName>
        <fullName evidence="2">Prostatic acid phosphatase-like</fullName>
    </submittedName>
</protein>
<dbReference type="GeneID" id="108565658"/>
<dbReference type="InterPro" id="IPR029033">
    <property type="entry name" value="His_PPase_superfam"/>
</dbReference>
<evidence type="ECO:0000313" key="2">
    <source>
        <dbReference type="RefSeq" id="XP_017780710.1"/>
    </source>
</evidence>
<organism evidence="1 2">
    <name type="scientific">Nicrophorus vespilloides</name>
    <name type="common">Boreal carrion beetle</name>
    <dbReference type="NCBI Taxonomy" id="110193"/>
    <lineage>
        <taxon>Eukaryota</taxon>
        <taxon>Metazoa</taxon>
        <taxon>Ecdysozoa</taxon>
        <taxon>Arthropoda</taxon>
        <taxon>Hexapoda</taxon>
        <taxon>Insecta</taxon>
        <taxon>Pterygota</taxon>
        <taxon>Neoptera</taxon>
        <taxon>Endopterygota</taxon>
        <taxon>Coleoptera</taxon>
        <taxon>Polyphaga</taxon>
        <taxon>Staphyliniformia</taxon>
        <taxon>Silphidae</taxon>
        <taxon>Nicrophorinae</taxon>
        <taxon>Nicrophorus</taxon>
    </lineage>
</organism>
<name>A0ABM1N1L0_NICVS</name>
<evidence type="ECO:0000313" key="1">
    <source>
        <dbReference type="Proteomes" id="UP000695000"/>
    </source>
</evidence>
<dbReference type="InterPro" id="IPR000560">
    <property type="entry name" value="His_Pase_clade-2"/>
</dbReference>
<proteinExistence type="predicted"/>
<dbReference type="RefSeq" id="XP_017780710.1">
    <property type="nucleotide sequence ID" value="XM_017925221.1"/>
</dbReference>
<dbReference type="Gene3D" id="3.40.50.1240">
    <property type="entry name" value="Phosphoglycerate mutase-like"/>
    <property type="match status" value="1"/>
</dbReference>
<dbReference type="Pfam" id="PF00328">
    <property type="entry name" value="His_Phos_2"/>
    <property type="match status" value="1"/>
</dbReference>
<accession>A0ABM1N1L0</accession>
<reference evidence="2" key="1">
    <citation type="submission" date="2025-08" db="UniProtKB">
        <authorList>
            <consortium name="RefSeq"/>
        </authorList>
    </citation>
    <scope>IDENTIFICATION</scope>
    <source>
        <tissue evidence="2">Whole Larva</tissue>
    </source>
</reference>
<dbReference type="SUPFAM" id="SSF53254">
    <property type="entry name" value="Phosphoglycerate mutase-like"/>
    <property type="match status" value="1"/>
</dbReference>